<evidence type="ECO:0000256" key="1">
    <source>
        <dbReference type="SAM" id="Coils"/>
    </source>
</evidence>
<sequence>MLSSRLNSISLDLESKKDRIALGVNEKLKLLTSRLDEIERDREGKFTSLSSSISNMEGEIQAAEAEHDQAQRSASRLVQEWQDTFQTDLNELKASRTAYEKRAMSALESRMEEALQQCRTEDTKHNWASSELSKRMSAELDTIEQALKADEEAWAAAIEASIAQFGDRVESVKRMVAGDQAAQEQVEYRWIERLNDVGHELSAMLRVERQERVEVEDTLVGLLEMTCVKIKEAEAI</sequence>
<organism evidence="2 3">
    <name type="scientific">Carpediemonas membranifera</name>
    <dbReference type="NCBI Taxonomy" id="201153"/>
    <lineage>
        <taxon>Eukaryota</taxon>
        <taxon>Metamonada</taxon>
        <taxon>Carpediemonas-like organisms</taxon>
        <taxon>Carpediemonas</taxon>
    </lineage>
</organism>
<gene>
    <name evidence="2" type="ORF">J8273_2984</name>
</gene>
<keyword evidence="3" id="KW-1185">Reference proteome</keyword>
<feature type="coiled-coil region" evidence="1">
    <location>
        <begin position="104"/>
        <end position="153"/>
    </location>
</feature>
<proteinExistence type="predicted"/>
<feature type="coiled-coil region" evidence="1">
    <location>
        <begin position="21"/>
        <end position="80"/>
    </location>
</feature>
<dbReference type="InterPro" id="IPR038835">
    <property type="entry name" value="Giardin_beta-like"/>
</dbReference>
<protein>
    <submittedName>
        <fullName evidence="2">Uncharacterized protein</fullName>
    </submittedName>
</protein>
<reference evidence="2" key="1">
    <citation type="submission" date="2021-05" db="EMBL/GenBank/DDBJ databases">
        <title>A free-living protist that lacks canonical eukaryotic 1 DNA replication and segregation systems.</title>
        <authorList>
            <person name="Salas-Leiva D.E."/>
            <person name="Tromer E.C."/>
            <person name="Curtis B.A."/>
            <person name="Jerlstrom-Hultqvist J."/>
            <person name="Kolisko M."/>
            <person name="Yi Z."/>
            <person name="Salas-Leiva J.S."/>
            <person name="Gallot-Lavallee L."/>
            <person name="Kops G.J.P.L."/>
            <person name="Archibald J.M."/>
            <person name="Simpson A.G.B."/>
            <person name="Roger A.J."/>
        </authorList>
    </citation>
    <scope>NUCLEOTIDE SEQUENCE</scope>
    <source>
        <strain evidence="2">BICM</strain>
    </source>
</reference>
<evidence type="ECO:0000313" key="3">
    <source>
        <dbReference type="Proteomes" id="UP000717585"/>
    </source>
</evidence>
<dbReference type="PANTHER" id="PTHR37027:SF2">
    <property type="entry name" value="CHROMOSOME UNDETERMINED SCAFFOLD_148, WHOLE GENOME SHOTGUN SEQUENCE"/>
    <property type="match status" value="1"/>
</dbReference>
<evidence type="ECO:0000313" key="2">
    <source>
        <dbReference type="EMBL" id="KAG9395417.1"/>
    </source>
</evidence>
<dbReference type="Proteomes" id="UP000717585">
    <property type="component" value="Unassembled WGS sequence"/>
</dbReference>
<dbReference type="PANTHER" id="PTHR37027">
    <property type="entry name" value="KDE4"/>
    <property type="match status" value="1"/>
</dbReference>
<name>A0A8J6B985_9EUKA</name>
<keyword evidence="1" id="KW-0175">Coiled coil</keyword>
<comment type="caution">
    <text evidence="2">The sequence shown here is derived from an EMBL/GenBank/DDBJ whole genome shotgun (WGS) entry which is preliminary data.</text>
</comment>
<accession>A0A8J6B985</accession>
<dbReference type="AlphaFoldDB" id="A0A8J6B985"/>
<dbReference type="EMBL" id="JAHDYR010000011">
    <property type="protein sequence ID" value="KAG9395417.1"/>
    <property type="molecule type" value="Genomic_DNA"/>
</dbReference>